<evidence type="ECO:0000313" key="2">
    <source>
        <dbReference type="Proteomes" id="UP000683310"/>
    </source>
</evidence>
<proteinExistence type="predicted"/>
<gene>
    <name evidence="1" type="ORF">KHQ06_34230</name>
</gene>
<dbReference type="EMBL" id="CP074371">
    <property type="protein sequence ID" value="QVI21051.1"/>
    <property type="molecule type" value="Genomic_DNA"/>
</dbReference>
<accession>A0ABX8CM78</accession>
<dbReference type="Pfam" id="PF19953">
    <property type="entry name" value="EACC1"/>
    <property type="match status" value="1"/>
</dbReference>
<dbReference type="InterPro" id="IPR045428">
    <property type="entry name" value="EACC1"/>
</dbReference>
<organism evidence="1 2">
    <name type="scientific">Nocardia tengchongensis</name>
    <dbReference type="NCBI Taxonomy" id="2055889"/>
    <lineage>
        <taxon>Bacteria</taxon>
        <taxon>Bacillati</taxon>
        <taxon>Actinomycetota</taxon>
        <taxon>Actinomycetes</taxon>
        <taxon>Mycobacteriales</taxon>
        <taxon>Nocardiaceae</taxon>
        <taxon>Nocardia</taxon>
    </lineage>
</organism>
<dbReference type="Proteomes" id="UP000683310">
    <property type="component" value="Chromosome"/>
</dbReference>
<keyword evidence="2" id="KW-1185">Reference proteome</keyword>
<reference evidence="1 2" key="1">
    <citation type="submission" date="2021-04" db="EMBL/GenBank/DDBJ databases">
        <title>Nocardia tengchongensis.</title>
        <authorList>
            <person name="Zhuang k."/>
            <person name="Ran Y."/>
            <person name="Li W."/>
        </authorList>
    </citation>
    <scope>NUCLEOTIDE SEQUENCE [LARGE SCALE GENOMIC DNA]</scope>
    <source>
        <strain evidence="1 2">CFH S0057</strain>
    </source>
</reference>
<dbReference type="RefSeq" id="WP_213557155.1">
    <property type="nucleotide sequence ID" value="NZ_JBHZDI010000197.1"/>
</dbReference>
<protein>
    <submittedName>
        <fullName evidence="1">Uncharacterized protein</fullName>
    </submittedName>
</protein>
<name>A0ABX8CM78_9NOCA</name>
<sequence>MELNITVVSGQPVEDLASLNQWLRRERDLAGALTLGRKAPSEQELGGAWDVLSVAVGSGGTFAVLAHSLEVWFRNRPTTTIRITRGANSVELNASSAKELPELLKVLADAGSLE</sequence>
<evidence type="ECO:0000313" key="1">
    <source>
        <dbReference type="EMBL" id="QVI21051.1"/>
    </source>
</evidence>